<feature type="region of interest" description="Disordered" evidence="1">
    <location>
        <begin position="29"/>
        <end position="74"/>
    </location>
</feature>
<sequence>MYDEKAIVVGKDIATGTYTKSFIDTELDASPKVDSTTHDDDDVEFEEVTKGKEASSTTIPSSQKRSHRKRKHDFEDDGVEKLAIEVKEVALAIKDLNKSQLVISELYDFIGRKSVAIVVTENDIA</sequence>
<dbReference type="Proteomes" id="UP000027138">
    <property type="component" value="Unassembled WGS sequence"/>
</dbReference>
<proteinExistence type="predicted"/>
<evidence type="ECO:0000256" key="1">
    <source>
        <dbReference type="SAM" id="MobiDB-lite"/>
    </source>
</evidence>
<feature type="compositionally biased region" description="Basic and acidic residues" evidence="1">
    <location>
        <begin position="29"/>
        <end position="38"/>
    </location>
</feature>
<evidence type="ECO:0000313" key="2">
    <source>
        <dbReference type="EMBL" id="KDP30868.1"/>
    </source>
</evidence>
<name>A0A067K779_JATCU</name>
<dbReference type="AlphaFoldDB" id="A0A067K779"/>
<feature type="compositionally biased region" description="Polar residues" evidence="1">
    <location>
        <begin position="54"/>
        <end position="63"/>
    </location>
</feature>
<reference evidence="2 3" key="1">
    <citation type="journal article" date="2014" name="PLoS ONE">
        <title>Global Analysis of Gene Expression Profiles in Physic Nut (Jatropha curcas L.) Seedlings Exposed to Salt Stress.</title>
        <authorList>
            <person name="Zhang L."/>
            <person name="Zhang C."/>
            <person name="Wu P."/>
            <person name="Chen Y."/>
            <person name="Li M."/>
            <person name="Jiang H."/>
            <person name="Wu G."/>
        </authorList>
    </citation>
    <scope>NUCLEOTIDE SEQUENCE [LARGE SCALE GENOMIC DNA]</scope>
    <source>
        <strain evidence="3">cv. GZQX0401</strain>
        <tissue evidence="2">Young leaves</tissue>
    </source>
</reference>
<evidence type="ECO:0000313" key="3">
    <source>
        <dbReference type="Proteomes" id="UP000027138"/>
    </source>
</evidence>
<gene>
    <name evidence="2" type="ORF">JCGZ_15562</name>
</gene>
<dbReference type="EMBL" id="KK914640">
    <property type="protein sequence ID" value="KDP30868.1"/>
    <property type="molecule type" value="Genomic_DNA"/>
</dbReference>
<keyword evidence="3" id="KW-1185">Reference proteome</keyword>
<accession>A0A067K779</accession>
<dbReference type="OrthoDB" id="1301570at2759"/>
<organism evidence="2 3">
    <name type="scientific">Jatropha curcas</name>
    <name type="common">Barbados nut</name>
    <dbReference type="NCBI Taxonomy" id="180498"/>
    <lineage>
        <taxon>Eukaryota</taxon>
        <taxon>Viridiplantae</taxon>
        <taxon>Streptophyta</taxon>
        <taxon>Embryophyta</taxon>
        <taxon>Tracheophyta</taxon>
        <taxon>Spermatophyta</taxon>
        <taxon>Magnoliopsida</taxon>
        <taxon>eudicotyledons</taxon>
        <taxon>Gunneridae</taxon>
        <taxon>Pentapetalae</taxon>
        <taxon>rosids</taxon>
        <taxon>fabids</taxon>
        <taxon>Malpighiales</taxon>
        <taxon>Euphorbiaceae</taxon>
        <taxon>Crotonoideae</taxon>
        <taxon>Jatropheae</taxon>
        <taxon>Jatropha</taxon>
    </lineage>
</organism>
<protein>
    <submittedName>
        <fullName evidence="2">Uncharacterized protein</fullName>
    </submittedName>
</protein>